<reference evidence="2" key="1">
    <citation type="submission" date="2020-11" db="EMBL/GenBank/DDBJ databases">
        <authorList>
            <person name="Tran Van P."/>
        </authorList>
    </citation>
    <scope>NUCLEOTIDE SEQUENCE</scope>
</reference>
<sequence>MCNLRRSPRAAKCKPVSSSYSRRPLARNKIIRFASAKPHTLRH</sequence>
<name>A0A7R9GJ28_9CRUS</name>
<evidence type="ECO:0000313" key="2">
    <source>
        <dbReference type="EMBL" id="CAD7282939.1"/>
    </source>
</evidence>
<protein>
    <submittedName>
        <fullName evidence="2">Uncharacterized protein</fullName>
    </submittedName>
</protein>
<dbReference type="Proteomes" id="UP000678499">
    <property type="component" value="Unassembled WGS sequence"/>
</dbReference>
<dbReference type="EMBL" id="OA886575">
    <property type="protein sequence ID" value="CAD7282939.1"/>
    <property type="molecule type" value="Genomic_DNA"/>
</dbReference>
<dbReference type="EMBL" id="CAJPEX010004538">
    <property type="protein sequence ID" value="CAG0923091.1"/>
    <property type="molecule type" value="Genomic_DNA"/>
</dbReference>
<proteinExistence type="predicted"/>
<evidence type="ECO:0000256" key="1">
    <source>
        <dbReference type="SAM" id="MobiDB-lite"/>
    </source>
</evidence>
<keyword evidence="3" id="KW-1185">Reference proteome</keyword>
<feature type="non-terminal residue" evidence="2">
    <location>
        <position position="43"/>
    </location>
</feature>
<evidence type="ECO:0000313" key="3">
    <source>
        <dbReference type="Proteomes" id="UP000678499"/>
    </source>
</evidence>
<accession>A0A7R9GJ28</accession>
<organism evidence="2">
    <name type="scientific">Notodromas monacha</name>
    <dbReference type="NCBI Taxonomy" id="399045"/>
    <lineage>
        <taxon>Eukaryota</taxon>
        <taxon>Metazoa</taxon>
        <taxon>Ecdysozoa</taxon>
        <taxon>Arthropoda</taxon>
        <taxon>Crustacea</taxon>
        <taxon>Oligostraca</taxon>
        <taxon>Ostracoda</taxon>
        <taxon>Podocopa</taxon>
        <taxon>Podocopida</taxon>
        <taxon>Cypridocopina</taxon>
        <taxon>Cypridoidea</taxon>
        <taxon>Cyprididae</taxon>
        <taxon>Notodromas</taxon>
    </lineage>
</organism>
<gene>
    <name evidence="2" type="ORF">NMOB1V02_LOCUS10557</name>
</gene>
<dbReference type="AlphaFoldDB" id="A0A7R9GJ28"/>
<feature type="region of interest" description="Disordered" evidence="1">
    <location>
        <begin position="1"/>
        <end position="21"/>
    </location>
</feature>
<feature type="compositionally biased region" description="Basic residues" evidence="1">
    <location>
        <begin position="1"/>
        <end position="12"/>
    </location>
</feature>